<dbReference type="PANTHER" id="PTHR31594">
    <property type="entry name" value="AIG1-TYPE G DOMAIN-CONTAINING PROTEIN"/>
    <property type="match status" value="1"/>
</dbReference>
<sequence>SLCSALSWKQMALMGMCTVIMKPIEMAALGRSLYPGTLYDCRRDSFIPGVTLWDKASLTQDLEVHRRPCTDLKFSASDSLSEKASLLDVSASLKGSFLGGLVEVGGSAKYLRDQKTSAHQSRVTLQYSQTTRFEHLTMTQLGNITYPEVFEEKTATHVVTAVLYGAQAFMVFDKTFSENEDKQEVEGHLNVMVKKIPLLSIEGEGDLKMNDKEKEMAEHISCTFYGDCVLEENPTTYMEALQLYKKLPSLLRQREDDAVPVKVWLYPLALLDKKAAKLEREIGATLISKVETVLEELGEAERKCNDLVKNRTVSDFQDVKDRLQIFQQSFGEYKVLFQKALYRIFPAIRSGEVNDQALTDILLIHGKSLFQANMLRKWLENVQSEIDLLNSYTRELSDVPVITSSGQFSSILLNPNVDTVVCFSFTSLKYEDPYLSAITEFLRVNEFEKLSAIPKSSHQDIQAWFSNPEISEKMRENLFLFKSFSEANKDKNKTRFVIASVSDSTNPGTSIHLYGKGKMLDSSFQPVSKPPAPSIDIQDRNVILKLQKSSTGLTVRYRVEHKAALTDVSDVDAVDWEFTDTPDAQETFTLPGLQLANQYWVRYRAVSDVGVSEASDSVPFSLQDKVSATVALLK</sequence>
<accession>A0A3B4BZV5</accession>
<dbReference type="SUPFAM" id="SSF49265">
    <property type="entry name" value="Fibronectin type III"/>
    <property type="match status" value="1"/>
</dbReference>
<name>A0A3B4BZV5_PYGNA</name>
<organism evidence="2 3">
    <name type="scientific">Pygocentrus nattereri</name>
    <name type="common">Red-bellied piranha</name>
    <dbReference type="NCBI Taxonomy" id="42514"/>
    <lineage>
        <taxon>Eukaryota</taxon>
        <taxon>Metazoa</taxon>
        <taxon>Chordata</taxon>
        <taxon>Craniata</taxon>
        <taxon>Vertebrata</taxon>
        <taxon>Euteleostomi</taxon>
        <taxon>Actinopterygii</taxon>
        <taxon>Neopterygii</taxon>
        <taxon>Teleostei</taxon>
        <taxon>Ostariophysi</taxon>
        <taxon>Characiformes</taxon>
        <taxon>Characoidei</taxon>
        <taxon>Pygocentrus</taxon>
    </lineage>
</organism>
<reference evidence="2 3" key="1">
    <citation type="submission" date="2020-10" db="EMBL/GenBank/DDBJ databases">
        <title>Pygocentrus nattereri (red-bellied piranha) genome, fPygNat1, primary haplotype.</title>
        <authorList>
            <person name="Myers G."/>
            <person name="Meyer A."/>
            <person name="Karagic N."/>
            <person name="Pippel M."/>
            <person name="Winkler S."/>
            <person name="Tracey A."/>
            <person name="Wood J."/>
            <person name="Formenti G."/>
            <person name="Howe K."/>
            <person name="Fedrigo O."/>
            <person name="Jarvis E.D."/>
        </authorList>
    </citation>
    <scope>NUCLEOTIDE SEQUENCE [LARGE SCALE GENOMIC DNA]</scope>
</reference>
<proteinExistence type="predicted"/>
<dbReference type="OMA" id="HITYPEV"/>
<dbReference type="InterPro" id="IPR040581">
    <property type="entry name" value="Thioredoxin_11"/>
</dbReference>
<dbReference type="PROSITE" id="PS50853">
    <property type="entry name" value="FN3"/>
    <property type="match status" value="1"/>
</dbReference>
<dbReference type="InterPro" id="IPR013783">
    <property type="entry name" value="Ig-like_fold"/>
</dbReference>
<dbReference type="Pfam" id="PF18078">
    <property type="entry name" value="Thioredoxin_11"/>
    <property type="match status" value="1"/>
</dbReference>
<dbReference type="Pfam" id="PF24674">
    <property type="entry name" value="MACPF_SNTX"/>
    <property type="match status" value="1"/>
</dbReference>
<dbReference type="Pfam" id="PF21109">
    <property type="entry name" value="Stonustoxin_helical"/>
    <property type="match status" value="1"/>
</dbReference>
<dbReference type="InterPro" id="IPR003961">
    <property type="entry name" value="FN3_dom"/>
</dbReference>
<keyword evidence="3" id="KW-1185">Reference proteome</keyword>
<dbReference type="InterPro" id="IPR048997">
    <property type="entry name" value="Stonustoxin-like_helical"/>
</dbReference>
<evidence type="ECO:0000313" key="2">
    <source>
        <dbReference type="Ensembl" id="ENSPNAP00000004081.2"/>
    </source>
</evidence>
<dbReference type="AlphaFoldDB" id="A0A3B4BZV5"/>
<dbReference type="CDD" id="cd00063">
    <property type="entry name" value="FN3"/>
    <property type="match status" value="1"/>
</dbReference>
<dbReference type="Ensembl" id="ENSPNAT00000007621.2">
    <property type="protein sequence ID" value="ENSPNAP00000004081.2"/>
    <property type="gene ID" value="ENSPNAG00000035331.1"/>
</dbReference>
<protein>
    <recommendedName>
        <fullName evidence="1">Fibronectin type-III domain-containing protein</fullName>
    </recommendedName>
</protein>
<evidence type="ECO:0000313" key="3">
    <source>
        <dbReference type="Proteomes" id="UP001501920"/>
    </source>
</evidence>
<dbReference type="InterPro" id="IPR056072">
    <property type="entry name" value="SNTX_MACPF/CDC-like_dom"/>
</dbReference>
<dbReference type="InterPro" id="IPR052090">
    <property type="entry name" value="Cytolytic_pore-forming_toxin"/>
</dbReference>
<dbReference type="PANTHER" id="PTHR31594:SF11">
    <property type="entry name" value="NEOVERRUCOTOXIN SUBUNIT ALPHA-LIKE ISOFORM X1-RELATED"/>
    <property type="match status" value="1"/>
</dbReference>
<reference evidence="2" key="3">
    <citation type="submission" date="2025-09" db="UniProtKB">
        <authorList>
            <consortium name="Ensembl"/>
        </authorList>
    </citation>
    <scope>IDENTIFICATION</scope>
</reference>
<dbReference type="Proteomes" id="UP001501920">
    <property type="component" value="Chromosome 12"/>
</dbReference>
<evidence type="ECO:0000259" key="1">
    <source>
        <dbReference type="PROSITE" id="PS50853"/>
    </source>
</evidence>
<dbReference type="InterPro" id="IPR036116">
    <property type="entry name" value="FN3_sf"/>
</dbReference>
<dbReference type="GeneTree" id="ENSGT00390000014380"/>
<feature type="domain" description="Fibronectin type-III" evidence="1">
    <location>
        <begin position="526"/>
        <end position="625"/>
    </location>
</feature>
<reference evidence="2" key="2">
    <citation type="submission" date="2025-08" db="UniProtKB">
        <authorList>
            <consortium name="Ensembl"/>
        </authorList>
    </citation>
    <scope>IDENTIFICATION</scope>
</reference>
<dbReference type="Gene3D" id="2.60.40.10">
    <property type="entry name" value="Immunoglobulins"/>
    <property type="match status" value="1"/>
</dbReference>